<keyword evidence="2" id="KW-1185">Reference proteome</keyword>
<accession>A0A248JQ96</accession>
<dbReference type="Proteomes" id="UP000197153">
    <property type="component" value="Chromosome 1"/>
</dbReference>
<dbReference type="KEGG" id="nao:Y958_07515"/>
<protein>
    <submittedName>
        <fullName evidence="1">Uncharacterized protein</fullName>
    </submittedName>
</protein>
<dbReference type="RefSeq" id="WP_004274472.1">
    <property type="nucleotide sequence ID" value="NZ_CP022110.1"/>
</dbReference>
<dbReference type="AlphaFoldDB" id="A0A248JQ96"/>
<name>A0A248JQ96_9PROT</name>
<reference evidence="1 2" key="1">
    <citation type="submission" date="2017-06" db="EMBL/GenBank/DDBJ databases">
        <title>Complete genome sequence of Nitrospirillum amazonense strain CBAmC, an endophytic nitrogen-fixing and plant growth-promoting bacterium, isolated from sugarcane.</title>
        <authorList>
            <person name="Schwab S."/>
            <person name="dos Santos Teixeira K.R."/>
            <person name="Simoes Araujo J.L."/>
            <person name="Soares Vidal M."/>
            <person name="Borges de Freitas H.R."/>
            <person name="Rivello Crivelaro A.L."/>
            <person name="Bueno de Camargo Nunes A."/>
            <person name="dos Santos C.M."/>
            <person name="Palmeira da Silva Rosa D."/>
            <person name="da Silva Padilha D."/>
            <person name="da Silva E."/>
            <person name="Araujo Terra L."/>
            <person name="Soares Mendes V."/>
            <person name="Farinelli L."/>
            <person name="Magalhaes Cruz L."/>
            <person name="Baldani J.I."/>
        </authorList>
    </citation>
    <scope>NUCLEOTIDE SEQUENCE [LARGE SCALE GENOMIC DNA]</scope>
    <source>
        <strain evidence="1 2">CBAmC</strain>
    </source>
</reference>
<gene>
    <name evidence="1" type="ORF">Y958_07515</name>
</gene>
<dbReference type="EMBL" id="CP022110">
    <property type="protein sequence ID" value="ASG20670.1"/>
    <property type="molecule type" value="Genomic_DNA"/>
</dbReference>
<organism evidence="1 2">
    <name type="scientific">Nitrospirillum viridazoti CBAmc</name>
    <dbReference type="NCBI Taxonomy" id="1441467"/>
    <lineage>
        <taxon>Bacteria</taxon>
        <taxon>Pseudomonadati</taxon>
        <taxon>Pseudomonadota</taxon>
        <taxon>Alphaproteobacteria</taxon>
        <taxon>Rhodospirillales</taxon>
        <taxon>Azospirillaceae</taxon>
        <taxon>Nitrospirillum</taxon>
        <taxon>Nitrospirillum viridazoti</taxon>
    </lineage>
</organism>
<evidence type="ECO:0000313" key="1">
    <source>
        <dbReference type="EMBL" id="ASG20670.1"/>
    </source>
</evidence>
<sequence length="96" mass="10568">MTAVHEALPDIDTLLGDVSRYFETPHDLVVTDRLNRAEKILLLRHWEHDLQLLMVASEENMTTDLPPTTAHQLSEVKSALVALGDVSEPSGPAKVG</sequence>
<evidence type="ECO:0000313" key="2">
    <source>
        <dbReference type="Proteomes" id="UP000197153"/>
    </source>
</evidence>
<proteinExistence type="predicted"/>